<organism evidence="1">
    <name type="scientific">marine sediment metagenome</name>
    <dbReference type="NCBI Taxonomy" id="412755"/>
    <lineage>
        <taxon>unclassified sequences</taxon>
        <taxon>metagenomes</taxon>
        <taxon>ecological metagenomes</taxon>
    </lineage>
</organism>
<reference evidence="1" key="1">
    <citation type="journal article" date="2015" name="Nature">
        <title>Complex archaea that bridge the gap between prokaryotes and eukaryotes.</title>
        <authorList>
            <person name="Spang A."/>
            <person name="Saw J.H."/>
            <person name="Jorgensen S.L."/>
            <person name="Zaremba-Niedzwiedzka K."/>
            <person name="Martijn J."/>
            <person name="Lind A.E."/>
            <person name="van Eijk R."/>
            <person name="Schleper C."/>
            <person name="Guy L."/>
            <person name="Ettema T.J."/>
        </authorList>
    </citation>
    <scope>NUCLEOTIDE SEQUENCE</scope>
</reference>
<protein>
    <submittedName>
        <fullName evidence="1">Uncharacterized protein</fullName>
    </submittedName>
</protein>
<gene>
    <name evidence="1" type="ORF">LCGC14_3138630</name>
</gene>
<accession>A0A0F8VXH4</accession>
<proteinExistence type="predicted"/>
<sequence length="191" mass="21568">MTEILNQGISERGLKSAYELGCKKEHGTRLRYMAGCHCFYCRRANSDYERERIRARANGDWNGLVPAKKARAHMRKLSRLGVGRRAVGAATDVADSVLVKINNGERIQIRARTERLILAVSIAHASDGAYVDARTTWKQIRQLLREGFTKIRIAEAIGQQRALQLGRLRVTARHAGAIDRLWRRYMTPAGV</sequence>
<comment type="caution">
    <text evidence="1">The sequence shown here is derived from an EMBL/GenBank/DDBJ whole genome shotgun (WGS) entry which is preliminary data.</text>
</comment>
<dbReference type="EMBL" id="LAZR01068737">
    <property type="protein sequence ID" value="KKK49083.1"/>
    <property type="molecule type" value="Genomic_DNA"/>
</dbReference>
<evidence type="ECO:0000313" key="1">
    <source>
        <dbReference type="EMBL" id="KKK49083.1"/>
    </source>
</evidence>
<dbReference type="AlphaFoldDB" id="A0A0F8VXH4"/>
<name>A0A0F8VXH4_9ZZZZ</name>